<feature type="domain" description="C2 PI3K-type" evidence="7">
    <location>
        <begin position="53"/>
        <end position="229"/>
    </location>
</feature>
<dbReference type="Pfam" id="PF12237">
    <property type="entry name" value="PCIF1_WW"/>
    <property type="match status" value="1"/>
</dbReference>
<dbReference type="GO" id="GO:0000407">
    <property type="term" value="C:phagophore assembly site"/>
    <property type="evidence" value="ECO:0007669"/>
    <property type="project" value="TreeGrafter"/>
</dbReference>
<dbReference type="GO" id="GO:0034272">
    <property type="term" value="C:phosphatidylinositol 3-kinase complex, class III, type II"/>
    <property type="evidence" value="ECO:0007669"/>
    <property type="project" value="TreeGrafter"/>
</dbReference>
<name>A0A504XFU6_LEIDO</name>
<dbReference type="VEuPathDB" id="TriTrypDB:LdCL_240026600"/>
<sequence>MTSTSVALIASVLRQPRVGDDLQWVRYDAPFRTAQDYAAAEYLYRLRLCSLRLRSSLLSPSLPRTGPVSEVAHLLPHYPVQITAQLVYMDEPLSPVVESAAVYASAAALLPPASPVGGDTDTHAEMEVVYTFTDEWLVFPLELCDVPLDASCKLHLWHRDTHVAEAAFHVYSVAGELCVGQRQLALSTGGDAPSDEQLWSTSTRAAELLADFHRGMMPPIPWLDTLSIQQLEADMHGMATPLSAEEAHSRPKTPAAHQQHFDAVPSSGHHRRLFRAWRARVSDDMKSLLQHSDAADDSCDFTQRPFPDQYTFFKEHNLCEAKAAITSKTQYFLSDSSAPPGPKERHQLASLLRRPPIQLDNVAGAVVTGAGAGGVGGGRLEETRLLWKYRHFICRDGKYFLPFMRCVDWANTHSSERRAACALIYQWARPAFEDVLACLSFYFDHVAPVRQYAVRLLRREGDGRLCQLAFQLVQAVRYDSAEAELATSWWSAPTLYTLLSVEVALEKRRTLSAAGKASDDRHGGRALFEPLLRRLSERLTQQCPHFATRLRQQHAMHRVLQLLSRQLQQSSLDRLGKTALGNKLIAKQACGLRALFSSVHHGMPSRRNVNGSFSSSLMTHSSAGMREEHSMSSARTGDGSEEADANGGDGSSAVEASDVDSAADDEVRRLRFPPLSPQSQGSAPRSPPSQSGAKQQYRSRHASAVDVLDRYGVATLATHPGIPITGLLSDSLYIFKSAKLPMRLTFTALRPAGLAWGGGRGGEPLYGASPSPCLLTPLAMQPAPSQQRSGGLQGMNSSGGGASAAVAAEEQAEGFLGAGEGDTVPLAMMYKYNDDIRQDQLIVQLIRLMDDLLQRDGLQLYLTPYRVIATAPNEGLVEIVPQVTTFFSVQRDVLKYLRVYNSTAELLRQAMDRYTRSFAGYCVITFVLGIGDRHLENILITQDGRLLHIDFGYVLGNDPKPFPPPMKINREMVEVLGGPQSTGFTEFKLYCCSAYNTLRKHAPLLLHILLLGAHTEGMPQVTGEGGDPRVNLLKVQEKLRLDLTNAQATQYLQNVIADSVGSIFTNLWDVLHAAAQATLLIIQQWTKIRRDFLQALEAVAASRVVQWREPRKLWRHAQEALGKWILSQVARVHLPARDEPHKDPSRGTPSAARLREAEIRFFPSADQLRHAMTNARGAHASSAAATGSSVIKGKQDLRTYDEQLVRDLSIKSNGTYNSAAVAALVQLVKNFSLAKRCVAAAEAIEAGMQGVTPTQALKPRIRRLEADDPQRTPQQQRIAGPIAEVSVQWPRHWRREQCRDCPPVSLPWAAMEKLRMCYDFFSEASEQARYDKGVFSADARQLRFQLRAATVILRYEGGLATGSLQLCADTRLKQHLHAAGYHVMDLCASPINAYMKTPQPGTFKGAASDSDGAVAEEVPNHFCSAFYDTDQYFGSIGSAVAVDPQRIYSDAVINPDGKPLLLTLDVPYDEDLCELLFQKLVRDMRSAMASTGAAAAVVDYVLVLPLWWDIRLKIEKRFFGGTGGVAKSSSSSPSAGPLDVAQVVQRRAAMLQEGYRVPYSWPEALAAAAGDARTATAAAASDAWVCFDGVFIDNGYGYFCTTTNKWLHGVTATEVIGLAQPRASPQLKRALDSFYVVPASSPPST</sequence>
<accession>A0A504XFU6</accession>
<reference evidence="9" key="1">
    <citation type="submission" date="2019-02" db="EMBL/GenBank/DDBJ databases">
        <title>FDA dAtabase for Regulatory Grade micrObial Sequences (FDA-ARGOS): Supporting development and validation of Infectious Disease Dx tests.</title>
        <authorList>
            <person name="Duncan R."/>
            <person name="Fisher C."/>
            <person name="Tallon L."/>
            <person name="Sadzewicz L."/>
            <person name="Sengamalay N."/>
            <person name="Ott S."/>
            <person name="Godinez A."/>
            <person name="Nagaraj S."/>
            <person name="Vavikolanu K."/>
            <person name="Vyas G."/>
            <person name="Nadendla S."/>
            <person name="Aluvathingal J."/>
            <person name="Sichtig H."/>
        </authorList>
    </citation>
    <scope>NUCLEOTIDE SEQUENCE [LARGE SCALE GENOMIC DNA]</scope>
    <source>
        <strain evidence="9">FDAARGOS_360</strain>
    </source>
</reference>
<dbReference type="InterPro" id="IPR015433">
    <property type="entry name" value="PI3/4_kinase"/>
</dbReference>
<dbReference type="PROSITE" id="PS00916">
    <property type="entry name" value="PI3_4_KINASE_2"/>
    <property type="match status" value="1"/>
</dbReference>
<dbReference type="EMBL" id="RHLD01000021">
    <property type="protein sequence ID" value="TPP45000.1"/>
    <property type="molecule type" value="Genomic_DNA"/>
</dbReference>
<evidence type="ECO:0000313" key="9">
    <source>
        <dbReference type="Proteomes" id="UP000318821"/>
    </source>
</evidence>
<dbReference type="InterPro" id="IPR001263">
    <property type="entry name" value="PI3K_accessory_dom"/>
</dbReference>
<evidence type="ECO:0000256" key="3">
    <source>
        <dbReference type="PROSITE-ProRule" id="PRU00880"/>
    </source>
</evidence>
<dbReference type="SUPFAM" id="SSF56112">
    <property type="entry name" value="Protein kinase-like (PK-like)"/>
    <property type="match status" value="1"/>
</dbReference>
<dbReference type="PROSITE" id="PS51545">
    <property type="entry name" value="PIK_HELICAL"/>
    <property type="match status" value="1"/>
</dbReference>
<dbReference type="Proteomes" id="UP000318821">
    <property type="component" value="Unassembled WGS sequence"/>
</dbReference>
<feature type="compositionally biased region" description="Polar residues" evidence="4">
    <location>
        <begin position="607"/>
        <end position="622"/>
    </location>
</feature>
<dbReference type="GO" id="GO:0006897">
    <property type="term" value="P:endocytosis"/>
    <property type="evidence" value="ECO:0007669"/>
    <property type="project" value="TreeGrafter"/>
</dbReference>
<dbReference type="InterPro" id="IPR042236">
    <property type="entry name" value="PI3K_accessory_sf"/>
</dbReference>
<feature type="region of interest" description="Disordered" evidence="4">
    <location>
        <begin position="781"/>
        <end position="803"/>
    </location>
</feature>
<dbReference type="GO" id="GO:0005777">
    <property type="term" value="C:peroxisome"/>
    <property type="evidence" value="ECO:0007669"/>
    <property type="project" value="TreeGrafter"/>
</dbReference>
<dbReference type="VEuPathDB" id="TriTrypDB:LDHU3_24.2530"/>
<dbReference type="VEuPathDB" id="TriTrypDB:LdCL_240026500"/>
<dbReference type="PROSITE" id="PS51547">
    <property type="entry name" value="C2_PI3K"/>
    <property type="match status" value="1"/>
</dbReference>
<feature type="region of interest" description="Disordered" evidence="4">
    <location>
        <begin position="602"/>
        <end position="701"/>
    </location>
</feature>
<dbReference type="PANTHER" id="PTHR10048">
    <property type="entry name" value="PHOSPHATIDYLINOSITOL KINASE"/>
    <property type="match status" value="1"/>
</dbReference>
<dbReference type="InterPro" id="IPR000403">
    <property type="entry name" value="PI3/4_kinase_cat_dom"/>
</dbReference>
<evidence type="ECO:0000256" key="4">
    <source>
        <dbReference type="SAM" id="MobiDB-lite"/>
    </source>
</evidence>
<feature type="compositionally biased region" description="Polar residues" evidence="4">
    <location>
        <begin position="677"/>
        <end position="696"/>
    </location>
</feature>
<evidence type="ECO:0000313" key="8">
    <source>
        <dbReference type="EMBL" id="TPP45000.1"/>
    </source>
</evidence>
<proteinExistence type="inferred from homology"/>
<dbReference type="SMART" id="SM00145">
    <property type="entry name" value="PI3Ka"/>
    <property type="match status" value="1"/>
</dbReference>
<organism evidence="8 9">
    <name type="scientific">Leishmania donovani</name>
    <dbReference type="NCBI Taxonomy" id="5661"/>
    <lineage>
        <taxon>Eukaryota</taxon>
        <taxon>Discoba</taxon>
        <taxon>Euglenozoa</taxon>
        <taxon>Kinetoplastea</taxon>
        <taxon>Metakinetoplastina</taxon>
        <taxon>Trypanosomatida</taxon>
        <taxon>Trypanosomatidae</taxon>
        <taxon>Leishmaniinae</taxon>
        <taxon>Leishmania</taxon>
    </lineage>
</organism>
<evidence type="ECO:0000256" key="1">
    <source>
        <dbReference type="ARBA" id="ARBA00022679"/>
    </source>
</evidence>
<dbReference type="InterPro" id="IPR016024">
    <property type="entry name" value="ARM-type_fold"/>
</dbReference>
<comment type="caution">
    <text evidence="8">The sequence shown here is derived from an EMBL/GenBank/DDBJ whole genome shotgun (WGS) entry which is preliminary data.</text>
</comment>
<dbReference type="SUPFAM" id="SSF48371">
    <property type="entry name" value="ARM repeat"/>
    <property type="match status" value="1"/>
</dbReference>
<keyword evidence="1" id="KW-0808">Transferase</keyword>
<gene>
    <name evidence="8" type="ORF">CGC20_12390</name>
</gene>
<evidence type="ECO:0000259" key="5">
    <source>
        <dbReference type="PROSITE" id="PS50290"/>
    </source>
</evidence>
<dbReference type="InterPro" id="IPR022035">
    <property type="entry name" value="PCIF1_WW"/>
</dbReference>
<dbReference type="PANTHER" id="PTHR10048:SF7">
    <property type="entry name" value="PHOSPHATIDYLINOSITOL 3-KINASE CATALYTIC SUBUNIT TYPE 3"/>
    <property type="match status" value="1"/>
</dbReference>
<dbReference type="InterPro" id="IPR011009">
    <property type="entry name" value="Kinase-like_dom_sf"/>
</dbReference>
<dbReference type="Gene3D" id="1.10.1070.11">
    <property type="entry name" value="Phosphatidylinositol 3-/4-kinase, catalytic domain"/>
    <property type="match status" value="1"/>
</dbReference>
<evidence type="ECO:0000259" key="6">
    <source>
        <dbReference type="PROSITE" id="PS51545"/>
    </source>
</evidence>
<comment type="similarity">
    <text evidence="3">Belongs to the PI3/PI4-kinase family.</text>
</comment>
<dbReference type="InterPro" id="IPR057756">
    <property type="entry name" value="PI3-kinase_type3/VPS34_cat"/>
</dbReference>
<dbReference type="InterPro" id="IPR036940">
    <property type="entry name" value="PI3/4_kinase_cat_sf"/>
</dbReference>
<dbReference type="GO" id="GO:0034271">
    <property type="term" value="C:phosphatidylinositol 3-kinase complex, class III, type I"/>
    <property type="evidence" value="ECO:0007669"/>
    <property type="project" value="TreeGrafter"/>
</dbReference>
<dbReference type="GO" id="GO:0005768">
    <property type="term" value="C:endosome"/>
    <property type="evidence" value="ECO:0007669"/>
    <property type="project" value="TreeGrafter"/>
</dbReference>
<dbReference type="VEuPathDB" id="TriTrypDB:LdBPK_242090.1"/>
<protein>
    <submittedName>
        <fullName evidence="8">Phosphatidylinositol 3-and 4-kinase family protein</fullName>
    </submittedName>
</protein>
<dbReference type="Gene3D" id="3.30.1010.10">
    <property type="entry name" value="Phosphatidylinositol 3-kinase Catalytic Subunit, Chain A, domain 4"/>
    <property type="match status" value="1"/>
</dbReference>
<dbReference type="Pfam" id="PF00454">
    <property type="entry name" value="PI3_PI4_kinase"/>
    <property type="match status" value="1"/>
</dbReference>
<feature type="region of interest" description="Disordered" evidence="4">
    <location>
        <begin position="243"/>
        <end position="267"/>
    </location>
</feature>
<dbReference type="SUPFAM" id="SSF49562">
    <property type="entry name" value="C2 domain (Calcium/lipid-binding domain, CaLB)"/>
    <property type="match status" value="1"/>
</dbReference>
<dbReference type="VEuPathDB" id="TriTrypDB:LdBPK_242080.1"/>
<feature type="domain" description="PI3K/PI4K catalytic" evidence="5">
    <location>
        <begin position="790"/>
        <end position="1064"/>
    </location>
</feature>
<evidence type="ECO:0000259" key="7">
    <source>
        <dbReference type="PROSITE" id="PS51547"/>
    </source>
</evidence>
<dbReference type="Gene3D" id="1.25.40.70">
    <property type="entry name" value="Phosphatidylinositol 3-kinase, accessory domain (PIK)"/>
    <property type="match status" value="1"/>
</dbReference>
<dbReference type="SMART" id="SM00146">
    <property type="entry name" value="PI3Kc"/>
    <property type="match status" value="1"/>
</dbReference>
<dbReference type="InterPro" id="IPR018936">
    <property type="entry name" value="PI3/4_kinase_CS"/>
</dbReference>
<dbReference type="GO" id="GO:0000045">
    <property type="term" value="P:autophagosome assembly"/>
    <property type="evidence" value="ECO:0007669"/>
    <property type="project" value="TreeGrafter"/>
</dbReference>
<keyword evidence="2 8" id="KW-0418">Kinase</keyword>
<dbReference type="GO" id="GO:0016303">
    <property type="term" value="F:1-phosphatidylinositol-3-kinase activity"/>
    <property type="evidence" value="ECO:0007669"/>
    <property type="project" value="TreeGrafter"/>
</dbReference>
<dbReference type="InterPro" id="IPR035892">
    <property type="entry name" value="C2_domain_sf"/>
</dbReference>
<dbReference type="InterPro" id="IPR002420">
    <property type="entry name" value="PI3K-type_C2_dom"/>
</dbReference>
<dbReference type="GO" id="GO:0048015">
    <property type="term" value="P:phosphatidylinositol-mediated signaling"/>
    <property type="evidence" value="ECO:0007669"/>
    <property type="project" value="TreeGrafter"/>
</dbReference>
<feature type="compositionally biased region" description="Gly residues" evidence="4">
    <location>
        <begin position="791"/>
        <end position="802"/>
    </location>
</feature>
<feature type="domain" description="PIK helical" evidence="6">
    <location>
        <begin position="334"/>
        <end position="556"/>
    </location>
</feature>
<dbReference type="CDD" id="cd00896">
    <property type="entry name" value="PI3Kc_III"/>
    <property type="match status" value="1"/>
</dbReference>
<dbReference type="VEuPathDB" id="TriTrypDB:LDHU3_24.2540"/>
<dbReference type="Pfam" id="PF00613">
    <property type="entry name" value="PI3Ka"/>
    <property type="match status" value="1"/>
</dbReference>
<dbReference type="PROSITE" id="PS50290">
    <property type="entry name" value="PI3_4_KINASE_3"/>
    <property type="match status" value="1"/>
</dbReference>
<evidence type="ECO:0000256" key="2">
    <source>
        <dbReference type="ARBA" id="ARBA00022777"/>
    </source>
</evidence>